<feature type="region of interest" description="Disordered" evidence="1">
    <location>
        <begin position="4016"/>
        <end position="4040"/>
    </location>
</feature>
<feature type="compositionally biased region" description="Polar residues" evidence="1">
    <location>
        <begin position="181"/>
        <end position="200"/>
    </location>
</feature>
<feature type="compositionally biased region" description="Basic and acidic residues" evidence="1">
    <location>
        <begin position="111"/>
        <end position="145"/>
    </location>
</feature>
<dbReference type="Gene3D" id="2.60.40.10">
    <property type="entry name" value="Immunoglobulins"/>
    <property type="match status" value="52"/>
</dbReference>
<protein>
    <submittedName>
        <fullName evidence="3">Ig-like domain repeat protein</fullName>
    </submittedName>
</protein>
<dbReference type="PANTHER" id="PTHR14795:SF0">
    <property type="entry name" value="TRANSMEMBRANE PROTEIN 62"/>
    <property type="match status" value="1"/>
</dbReference>
<evidence type="ECO:0000259" key="2">
    <source>
        <dbReference type="PROSITE" id="PS50268"/>
    </source>
</evidence>
<dbReference type="InterPro" id="IPR014756">
    <property type="entry name" value="Ig_E-set"/>
</dbReference>
<dbReference type="NCBIfam" id="NF033510">
    <property type="entry name" value="Ca_tandemer"/>
    <property type="match status" value="24"/>
</dbReference>
<dbReference type="PANTHER" id="PTHR14795">
    <property type="entry name" value="HELICASE RELATED"/>
    <property type="match status" value="1"/>
</dbReference>
<accession>A0A5Y5GY51</accession>
<dbReference type="GO" id="GO:0007156">
    <property type="term" value="P:homophilic cell adhesion via plasma membrane adhesion molecules"/>
    <property type="evidence" value="ECO:0007669"/>
    <property type="project" value="InterPro"/>
</dbReference>
<sequence>MGNKSIQKFFADQNSVIDLSSLGNAKGAKVSLSGPDMNITTPRGSVIIVNGALYSSIKGNNLAVKFKDKTITGAKILGSVDLKDIQLERIDSSLVDSAQVEKKGNGKRRNKKEEEELKKQLDEAENAKKEADKAKEEAEKAKEAAEKALNEAFEVQNSSKQMEEMLQEFLADNVAKDNLAQQSDASQQNTQAKATQASKQNDAEKVLPQPINKNTSTGKSNSSKNEENKLDAESVKEPLKVTLALAAESNSGSKDDSITNFTKPQFVGSTAPNATVIIKINGIAVGQAVADSLGNFTFTAPETLTDGTYNLEAEAKTADGSGSAKLVITIDSVTDKPTFELSPESSVSGHKGLTPTLTPSIVGTAEENAKVDIYVDNKLVASVDVDKDGNWSYEFKDNELSEGENSIKVVAVDKAGNKNETTDSIITDTIAPEKPTIELDDSSDSGIKNDSITNSTLPTFIGVAEPGSTVSIYLGLKHLGEVIVAKDGTWSYTLTTPLKDGEYNITATATDIAGHTSATANLPFTIDTRISYFSAEIETTDDSGIVGDNVTNNTRPTFTGKTEPNAIISVINSETGEEVIFKANDKGEWTFNFTSDSVEGVNNLTFTVEDVAGNKKDFSFSYVIDTVAPVPPTVSLEDFVVLPNGIILSGNDLPALVGTAEPKSTILLMRDGKLYDSIEVDSNGTWNYQFSNKFLQGAYDIEIISQDAAGNKSSTVKYSFTIQTEVVPPKAELDASDDSGAKGDWITNKHNALTLLGTADRFATVNILIDGKTIGVTTADADGNWNFDISRNLSDNVYKITVESIDPLGRTSSVDYQLTIDSFTPIPTVMLHDSADSGVKGDMITKINTPLFTGMAEANAKVSIYVDGVLSGEAIAGDDGVWNFQFTTALSDGSHDVTVKVEDIAGNTASSSAYNFQIVTQTQKPTIELVNDTGVDNTDHIINEKNPALTGTAAPYSTVKLYIDGALIAEVRTNKDGRWEYTLKADQGLVDGDHRITASVEDIAGNIAHSDPFLISVDTAISIPIVSLSPDSDSGIADDNLTNIVKPTLHLKDIDPDIISVQVWDAMSDTQIGVATQQPDGSWAYTFTSDLTEGLHQVYVKVEDIAGNKANSAVFDFTIDTTVSTPVISLLSKDDTGVTGDNLTNINKPGFAISGVDADAHRVVVQVMHNGVSEEIELSHLNGSWLFTPGNTWADGSYTLTVKVEDKAGNTNYSAPLTVVIDTQIAIDGVELVNDSGVKGDNMTNDDRPHFRVTVPTDVNEVRLSIDGGNSWVQATPGVAGSWEYIWPTDLADGQYTLTVEATDKAGNTVTKTIDFAVDTTLSVPVIVLDSADDTGIQGDNMTNSTQPTFALQHIDDDAVRVTVSVEHGGVTTTFDATKGTGGWSFTPTGAWADGDYTLSVSVEDKAGNTSHSASLTVTVDTQIAINNIELVNDSGIPNDNLTNNVRPHFQVTVPTDVNVVRLSIDGGKTWFNATQSATPGAWDYIWPDDVADGGYTLTVEATDKAGNKTTQELDFTIDTTLSVPTLSLDSADDSGIAGDNITNVKTPGFTLNNIDTDVSRVTVEVMHNGIKQEVPLVQTGGQWRFAPTSDWADGDYILTVKVEDRAGNVKQSAPLTVTVDTHIAIDRIELVNDSGIPGDNLTNEARPHFQVTVPADVNGVRLSIDGGKTWFDATQSATPGVWDYTWLTNVANGPHTLMVEASDKAGNKTTQKLDFIIDTMLSEPTITLDSADDSAAGDNITNVKMPGFTLGNIDADVTKVVVTVAHDGKNQQIELIKNGGVWRFTPGAAWTDGDYTLTVKVEDKAGNTNYSAPLTVTIDTQTSIDRIELLNDTGIVGDNLTNEARPQFHITVPTDVNSVQLSLDGGINWVNATLTSDGVWEYIWPTDLVENTYTLTVKATDVAGNTATETLNFIIDTTLSTPTITLDSADDSGTANDNKTNVKTPGFIIGGIDSDVTQVVVQVMRDGHSEEVELTQTNGQWRFVPGSAWTDGDYTLTVTVKDEAGNIRHSAPLTVTIDTQIAIDHIELVNDSGIPDDNLTNEARPHFQVTVPTDVNVVRLSIDGGKTWFNATQSATPGVWDYTWLADVGEGKHTLTVEATDKAGNKTTQQLDFIIDTLLSEPTIVLDNTDDSGTKGDNLTNVNKPTFLLGNIDADARYVTVEVQHGGTKEVLTATKDATGNWSVTPTGTWADGDYTLTVRVEDEAGNEKHSASLTVTVDTQITIDAIELVNDNGIPGDNMTNDAHPQFRVTVPGDVNEVSLSIDGGVTWVKATQSATPGVWNYTWPGTVPDGDYTLNVKATDNAGNTVTETLHFTIDTTLSTPVIVLDSADDTGIQGDNMTNRTQPTFNLQHIDDDAVRVTVSVEHGGVTTTFDATKGVGGWTFTPPTSWGAGDYTLSVSVEDKAGNTSHSASLTVTVDTQIAINNIELVNDSGIPDDNLTNNVRPQFQVKVPTDVNEVRLSIDGGKTWFNATQSATPGVWDYTWLADVGEGKHTLTVEATDKAGNQTTQKLDFIIDTLLSEPTIVLDSTDDSGTKGDNLTNANKPTFLLGNIDADARYVTVEVQHGSTKEVLTATKGATGIWSVTPTGTWADGDYTLTVRVEDEAGNVKYSAPLTVTVDTQITIDAIELVNDNGIPGDNLTNDVRPHFRVTVPGDVNEVRLSIDGGNTWVRATQGTAGIWDYTWPKDVTDGLHTLTVEATDKAGNKTTQTLDFTIDTRLSTPTITMDSRDDTGAIGDHITSVKRPGFTIGNIDSDAQSVILRITQGGNSQEVTLTQVGGQWRFTPDADWADGSYTLTVEVTDNAGNVRQSTPLIVTVDTQTSITDITLVNDHGVPDDNLTNSTRPQFEITVPADVNSVQLSIDGGANWVSAAQGIEGVWGYTWPTDMGDGKHILTVMVTDRAGNTATQTLEFFIDTRLSTPTIALDSTDDTGTPGDDMTNRTRPTFILQNIDSDVINVTVSVTHNGTTTSFTATQGAGGWSFTPPAPWGDGDYTLTVTVEDRAGNTRPSTPLTVTVDTQIAIDHIELVNDSGVPGDNVTKHVRPQFQISVPDDVEKVLLSIDGGTTWVTAIKSSTAGIWDYTWPTDMPEGQHTLIVEVTDGAGNKMTGTLDFTIDITLLTPTIELAPDQDTGQNKNDNLTSVTQPIFVLGSIDKDVRHVELSIEHNGTFKTVVLTESADGWRYRPDSALADGSYTFTVTVTDVAGNQQTSAPLKVTIDGTLTTPVIELAAGEDSGTVGDRLTNHDRPVFDIRQVDSDVTRVMVKVTYNGKTHEEAAVFTNGQWRFTPSASWADGSYQLAVVVEDLAGNVKESAPFEVRIDTTTTINNIVLLNDTGVQNDQLTNVAKPSFRIDVPGDVIQVRVTLDGGANWNVIRKNADGQWIFDSPNTLVDGTYTLRVEATDQAGNIANKDLVFNIDTNIQVPTIALDAGQDTGANTADNITNISRPTFTIGNVDPDVIKVVVTIDGHDYNATKVGAGWQFTPGNAIPDGSYNITVTVEDKAGNTATSKPLPVVIDTTAEIESVTLVTDSGDSDVDNITKVDKPQFSIVTADDITHVRVKIDNAANWIELTKGGDGRWIFNVGSALPDGKHTLLVDVTDIAGNVAQETLQFTIDTTLREPTIVLDPTHDTGDDTNDNLTRINKPVFIIGNVDNDVSHIVVHIDGRDYTIENTGGNLTFTPDQPLSDGQHTISVTVTDIAGNTKTSAELQIEIDTQVQIDSVTLTTDSGVNDHDNVTNATRPSFEIATPDDVTSVLVSFDGVNWTPISKNAAGQWEFTAGSALPDGHYTLHVQATDRAGNTANSTLGFTVDTQIDGLSVVMLDDAGKDSTDGITNITSPRFEISAREPLQSVTVILNGKSSTLTQGAGNKWLFTPDTPLVDGTYKIEIVAEDIAGNKISKEVSFTIDTIVSDPSIDLLDADDTGESAVDNITSVTKPRFVIGNVPADIDTVVIRINGVSYPVTANGNNLWEFQVPVALNDGVYEAVVVFRDIAGNTSETKLPFTIDTTTSVSVRMEPASDTGSSNSDNLTNKQNPKFEGTAEPNAKLVITIVDDKSGREVLKHTITVGADGNWSVTPNILPDGMYTINVVATDVAGNTAQTQERFTIDTVTIDPTIRLSDPSIDDQYEATSLRPEFKGLAEAFSTIMIQWDGKVVGSANANANGEWSWTPPSVLAPGSYVVSIVAKDKAGNESSQVDFPVVIPVIDVTPPTIKLSEESDSGALGDFTTNNKTPTLVGNTLPNAIVSIYVDGVKVGEATADTAGRYTFQLSEMKDGHYVVQVGIVNPRDNSELRSTAVDVTIDTEVAELVWNISGMHEGGYINTVTPEIGGTSEPNSKITIFVNGVEKAIAYTTGAGHWGVVLPALGNDGNYVLTFKVEDVAGNIREFGPQNVILDTVISPLTVVLREADDSGKVGDWITNKSHVTIDGTAEAGSTLTIRNPQGVVIATLVVGNDGRWSAELDLREGSNAFVVVSEDKAGNSQQKDILIEHDTQIEISDISLSRDTNSGDKYDLITNNKSPVLVAMTDPGATVQVYINGVLQGTVEASSSGNISYTMPANSADGEYQVQFVATDTAGNRVESAITTVTIDSQIAVFDIDEDSLPALSNNRALSVSGVGEAGSQVSIFVDGKLVNVVMVEADGTWRAPILLQDDGTFNIHFSITDVAGNTEVSKDYSVDVDSSTDFPTLNLEDASNSGSLDDLITSHNKPVLVGTAEAGATIHIYVDEKIVANVLVLEDGTWSYQFDNALKDGEYSIRVVAEDPAGNTAESPRLLVTIDTSTFIDNPVMMAGSDNGIFSNDSITSQTRPAFSIYGEMNQSVQIFIDGVLVDTITVTDRNQVYRPESPLGDGSHSIYYVITDKAGNTATSKTLNFTIDTFNTTPVAIDSIGGQTLAEMTGSDGKIYITDTTRNLLFSGSAEPNSKIEIIINGLNVGEVWVNDKGHWQMPVNPLYFTEGQLDITVKSTDRAGNVNQEKYSIWVDTHIQVFTSELDDNKSSSKTDWWSNSSTITMRGMGEIGATVSLIVAGVTLATAVVAANGQWELSTDQLPEGKYDITLSIEDNAGNRKEEVHEIFIDRTPPNAPVVTYSDIVNDLIIMQGTAEAKSQLIITDSNGNTYTLTVPDNGKWSMAIPYPSEGKFTITSVDAIGNRSDDVPLDIMKETPVISLSPDSDSGTVGDNITRDNQPTFIIGNLESDVVVVQVDINGTVYNAEKNADGVWFFTPGTPLADGSYTISVIASDAAGNQKNSLPITVTIDSTLTVPEIALAAGEGNGASDSDNVTNHNHTQPKFTLQHIDADVTGVTVNVTHNGVTDIYQATQGADGWTFTPPAAWNDGTYTMSVTVVDRAGNSLQSASLEVTVDSTVTVTADSQHDDASDDATATAVTPPESETVNAESATHLRTVPSAAEESVVKETAYSITLLNADSGDEIDRSISQTPSFEISVPENIVNVSVMFEGEEFTLPITNQKAIFEVPLSLEDGEYTMDVKFIDKDDDFLIKEKTFSVDHSSADIVNAMNARGKTEDDINDSPSTSSVGHNNNGAIDVFAVNEVTLPVDNQEEHA</sequence>
<dbReference type="InterPro" id="IPR022038">
    <property type="entry name" value="Ig-like_bact"/>
</dbReference>
<evidence type="ECO:0000256" key="1">
    <source>
        <dbReference type="SAM" id="MobiDB-lite"/>
    </source>
</evidence>
<organism evidence="3">
    <name type="scientific">Salmonella enterica</name>
    <name type="common">Salmonella choleraesuis</name>
    <dbReference type="NCBI Taxonomy" id="28901"/>
    <lineage>
        <taxon>Bacteria</taxon>
        <taxon>Pseudomonadati</taxon>
        <taxon>Pseudomonadota</taxon>
        <taxon>Gammaproteobacteria</taxon>
        <taxon>Enterobacterales</taxon>
        <taxon>Enterobacteriaceae</taxon>
        <taxon>Salmonella</taxon>
    </lineage>
</organism>
<feature type="region of interest" description="Disordered" evidence="1">
    <location>
        <begin position="5519"/>
        <end position="5538"/>
    </location>
</feature>
<comment type="caution">
    <text evidence="3">The sequence shown here is derived from an EMBL/GenBank/DDBJ whole genome shotgun (WGS) entry which is preliminary data.</text>
</comment>
<dbReference type="InterPro" id="IPR013783">
    <property type="entry name" value="Ig-like_fold"/>
</dbReference>
<evidence type="ECO:0000313" key="3">
    <source>
        <dbReference type="EMBL" id="ECK4069055.1"/>
    </source>
</evidence>
<dbReference type="EMBL" id="AAMGUA010000001">
    <property type="protein sequence ID" value="EDH2080739.1"/>
    <property type="molecule type" value="Genomic_DNA"/>
</dbReference>
<dbReference type="InterPro" id="IPR002126">
    <property type="entry name" value="Cadherin-like_dom"/>
</dbReference>
<feature type="compositionally biased region" description="Low complexity" evidence="1">
    <location>
        <begin position="212"/>
        <end position="223"/>
    </location>
</feature>
<feature type="region of interest" description="Disordered" evidence="1">
    <location>
        <begin position="99"/>
        <end position="145"/>
    </location>
</feature>
<dbReference type="GO" id="GO:0005509">
    <property type="term" value="F:calcium ion binding"/>
    <property type="evidence" value="ECO:0007669"/>
    <property type="project" value="InterPro"/>
</dbReference>
<proteinExistence type="predicted"/>
<dbReference type="InterPro" id="IPR044016">
    <property type="entry name" value="Big_13"/>
</dbReference>
<evidence type="ECO:0000313" key="4">
    <source>
        <dbReference type="EMBL" id="EDH2080739.1"/>
    </source>
</evidence>
<feature type="compositionally biased region" description="Basic and acidic residues" evidence="1">
    <location>
        <begin position="224"/>
        <end position="235"/>
    </location>
</feature>
<feature type="domain" description="Cadherin" evidence="2">
    <location>
        <begin position="1284"/>
        <end position="1350"/>
    </location>
</feature>
<reference evidence="3" key="1">
    <citation type="submission" date="2019-08" db="EMBL/GenBank/DDBJ databases">
        <authorList>
            <consortium name="PulseNet: The National Subtyping Network for Foodborne Disease Surveillance"/>
            <person name="Tarr C.L."/>
            <person name="Trees E."/>
            <person name="Katz L.S."/>
            <person name="Carleton-Romer H.A."/>
            <person name="Stroika S."/>
            <person name="Kucerova Z."/>
            <person name="Roache K.F."/>
            <person name="Sabol A.L."/>
            <person name="Besser J."/>
            <person name="Gerner-Smidt P."/>
        </authorList>
    </citation>
    <scope>NUCLEOTIDE SEQUENCE</scope>
    <source>
        <strain evidence="4">PNUSAS082086</strain>
        <strain evidence="3">PNUSAS084307</strain>
    </source>
</reference>
<feature type="compositionally biased region" description="Polar residues" evidence="1">
    <location>
        <begin position="4021"/>
        <end position="4035"/>
    </location>
</feature>
<gene>
    <name evidence="3" type="ORF">FRJ17_02880</name>
    <name evidence="4" type="ORF">GC506_02880</name>
</gene>
<dbReference type="Pfam" id="PF12245">
    <property type="entry name" value="Big_3_2"/>
    <property type="match status" value="1"/>
</dbReference>
<dbReference type="EMBL" id="AAJBSA010000001">
    <property type="protein sequence ID" value="ECK4069055.1"/>
    <property type="molecule type" value="Genomic_DNA"/>
</dbReference>
<dbReference type="PROSITE" id="PS50268">
    <property type="entry name" value="CADHERIN_2"/>
    <property type="match status" value="1"/>
</dbReference>
<dbReference type="SUPFAM" id="SSF81296">
    <property type="entry name" value="E set domains"/>
    <property type="match status" value="9"/>
</dbReference>
<name>A0A5Y5GY51_SALER</name>
<dbReference type="Pfam" id="PF19077">
    <property type="entry name" value="Big_13"/>
    <property type="match status" value="50"/>
</dbReference>
<dbReference type="GO" id="GO:0016020">
    <property type="term" value="C:membrane"/>
    <property type="evidence" value="ECO:0007669"/>
    <property type="project" value="InterPro"/>
</dbReference>
<dbReference type="RefSeq" id="WP_039585634.1">
    <property type="nucleotide sequence ID" value="NZ_JBPXCW010000012.1"/>
</dbReference>
<feature type="region of interest" description="Disordered" evidence="1">
    <location>
        <begin position="181"/>
        <end position="235"/>
    </location>
</feature>
<feature type="region of interest" description="Disordered" evidence="1">
    <location>
        <begin position="5368"/>
        <end position="5394"/>
    </location>
</feature>
<feature type="compositionally biased region" description="Polar residues" evidence="1">
    <location>
        <begin position="5527"/>
        <end position="5538"/>
    </location>
</feature>